<dbReference type="AlphaFoldDB" id="A0AAX0HB16"/>
<accession>A0AAX0HB16</accession>
<comment type="caution">
    <text evidence="2">The sequence shown here is derived from an EMBL/GenBank/DDBJ whole genome shotgun (WGS) entry which is preliminary data.</text>
</comment>
<proteinExistence type="predicted"/>
<reference evidence="2 3" key="1">
    <citation type="journal article" date="2016" name="Genome Biol. Evol.">
        <title>Comparative Genomics of Campylobacter fetus from Reptiles and Mammals Reveals Divergent Evolution in Host-Associated Lineages.</title>
        <authorList>
            <person name="Gilbert M.J."/>
            <person name="Miller W.G."/>
            <person name="Yee E."/>
            <person name="Zomer A.L."/>
            <person name="van der Graaf-van Bloois L."/>
            <person name="Fitzgerald C."/>
            <person name="Forbes K.J."/>
            <person name="Meric G."/>
            <person name="Sheppard S.K."/>
            <person name="Wagenaar J.A."/>
            <person name="Duim B."/>
        </authorList>
    </citation>
    <scope>NUCLEOTIDE SEQUENCE [LARGE SCALE GENOMIC DNA]</scope>
    <source>
        <strain evidence="2 3">12S02225-3</strain>
    </source>
</reference>
<evidence type="ECO:0000313" key="3">
    <source>
        <dbReference type="Proteomes" id="UP000093100"/>
    </source>
</evidence>
<sequence length="69" mass="8097">MKKVFLVLISLLSIGAIFANAYDHNHRNNDNYQRQYNNFQDNVSEINRQIESVGTDDFYKNSLPPTLQY</sequence>
<evidence type="ECO:0000313" key="2">
    <source>
        <dbReference type="EMBL" id="OCR90541.1"/>
    </source>
</evidence>
<feature type="signal peptide" evidence="1">
    <location>
        <begin position="1"/>
        <end position="21"/>
    </location>
</feature>
<protein>
    <submittedName>
        <fullName evidence="2">Uncharacterized protein</fullName>
    </submittedName>
</protein>
<evidence type="ECO:0000256" key="1">
    <source>
        <dbReference type="SAM" id="SignalP"/>
    </source>
</evidence>
<name>A0AAX0HB16_CAMFE</name>
<gene>
    <name evidence="2" type="ORF">CFT12S02225_05735</name>
</gene>
<organism evidence="2 3">
    <name type="scientific">Campylobacter fetus subsp. testudinum</name>
    <dbReference type="NCBI Taxonomy" id="1507806"/>
    <lineage>
        <taxon>Bacteria</taxon>
        <taxon>Pseudomonadati</taxon>
        <taxon>Campylobacterota</taxon>
        <taxon>Epsilonproteobacteria</taxon>
        <taxon>Campylobacterales</taxon>
        <taxon>Campylobacteraceae</taxon>
        <taxon>Campylobacter</taxon>
    </lineage>
</organism>
<dbReference type="Proteomes" id="UP000093100">
    <property type="component" value="Unassembled WGS sequence"/>
</dbReference>
<dbReference type="RefSeq" id="WP_065839384.1">
    <property type="nucleotide sequence ID" value="NZ_LELD01000011.1"/>
</dbReference>
<dbReference type="EMBL" id="LFLK01000005">
    <property type="protein sequence ID" value="OCR90541.1"/>
    <property type="molecule type" value="Genomic_DNA"/>
</dbReference>
<keyword evidence="1" id="KW-0732">Signal</keyword>
<feature type="chain" id="PRO_5043522086" evidence="1">
    <location>
        <begin position="22"/>
        <end position="69"/>
    </location>
</feature>